<gene>
    <name evidence="5" type="ORF">JYU34_017282</name>
</gene>
<proteinExistence type="inferred from homology"/>
<feature type="signal peptide" evidence="4">
    <location>
        <begin position="1"/>
        <end position="15"/>
    </location>
</feature>
<evidence type="ECO:0000313" key="5">
    <source>
        <dbReference type="EMBL" id="KAG7298832.1"/>
    </source>
</evidence>
<evidence type="ECO:0000256" key="2">
    <source>
        <dbReference type="ARBA" id="ARBA00008098"/>
    </source>
</evidence>
<dbReference type="PANTHER" id="PTHR21066">
    <property type="entry name" value="ODORANT-BINDING PROTEIN 59A-RELATED"/>
    <property type="match status" value="1"/>
</dbReference>
<comment type="subcellular location">
    <subcellularLocation>
        <location evidence="1">Secreted</location>
    </subcellularLocation>
</comment>
<evidence type="ECO:0000256" key="4">
    <source>
        <dbReference type="SAM" id="SignalP"/>
    </source>
</evidence>
<keyword evidence="6" id="KW-1185">Reference proteome</keyword>
<dbReference type="Proteomes" id="UP000823941">
    <property type="component" value="Chromosome 23"/>
</dbReference>
<reference evidence="5 6" key="1">
    <citation type="submission" date="2021-06" db="EMBL/GenBank/DDBJ databases">
        <title>A haploid diamondback moth (Plutella xylostella L.) genome assembly resolves 31 chromosomes and identifies a diamide resistance mutation.</title>
        <authorList>
            <person name="Ward C.M."/>
            <person name="Perry K.D."/>
            <person name="Baker G."/>
            <person name="Powis K."/>
            <person name="Heckel D.G."/>
            <person name="Baxter S.W."/>
        </authorList>
    </citation>
    <scope>NUCLEOTIDE SEQUENCE [LARGE SCALE GENOMIC DNA]</scope>
    <source>
        <strain evidence="5 6">LV</strain>
        <tissue evidence="5">Single pupa</tissue>
    </source>
</reference>
<dbReference type="Gene3D" id="1.10.238.270">
    <property type="match status" value="1"/>
</dbReference>
<keyword evidence="4" id="KW-0732">Signal</keyword>
<feature type="chain" id="PRO_5046379152" evidence="4">
    <location>
        <begin position="16"/>
        <end position="670"/>
    </location>
</feature>
<comment type="caution">
    <text evidence="5">The sequence shown here is derived from an EMBL/GenBank/DDBJ whole genome shotgun (WGS) entry which is preliminary data.</text>
</comment>
<organism evidence="5 6">
    <name type="scientific">Plutella xylostella</name>
    <name type="common">Diamondback moth</name>
    <name type="synonym">Plutella maculipennis</name>
    <dbReference type="NCBI Taxonomy" id="51655"/>
    <lineage>
        <taxon>Eukaryota</taxon>
        <taxon>Metazoa</taxon>
        <taxon>Ecdysozoa</taxon>
        <taxon>Arthropoda</taxon>
        <taxon>Hexapoda</taxon>
        <taxon>Insecta</taxon>
        <taxon>Pterygota</taxon>
        <taxon>Neoptera</taxon>
        <taxon>Endopterygota</taxon>
        <taxon>Lepidoptera</taxon>
        <taxon>Glossata</taxon>
        <taxon>Ditrysia</taxon>
        <taxon>Yponomeutoidea</taxon>
        <taxon>Plutellidae</taxon>
        <taxon>Plutella</taxon>
    </lineage>
</organism>
<name>A0ABQ7Q0T3_PLUXY</name>
<dbReference type="PANTHER" id="PTHR21066:SF9">
    <property type="entry name" value="ODORANT-BINDING PROTEIN 59A"/>
    <property type="match status" value="1"/>
</dbReference>
<evidence type="ECO:0000256" key="3">
    <source>
        <dbReference type="ARBA" id="ARBA00022525"/>
    </source>
</evidence>
<evidence type="ECO:0000256" key="1">
    <source>
        <dbReference type="ARBA" id="ARBA00004613"/>
    </source>
</evidence>
<protein>
    <submittedName>
        <fullName evidence="5">Uncharacterized protein</fullName>
    </submittedName>
</protein>
<evidence type="ECO:0000313" key="6">
    <source>
        <dbReference type="Proteomes" id="UP000823941"/>
    </source>
</evidence>
<keyword evidence="3" id="KW-0964">Secreted</keyword>
<sequence>MRILLICLFINGVFGQSKFGSSYLKNSKLCQPWTCINSLLGFDDALPPQPSYTAAIQARVPSAWHGAVESAVTVCFSADRPRVYTGTCPGQELLHCVVDNLISHCPEQSLRKNDACAPLSSLAGFKYMFSQSRYEELERWLPLEKRPVWFLKNYFSTKCCDVPPLFDSTVLKSCGFNKVIHYYSHEPKTNEPEFIPYTPETPEVKVVKNREPTVDPLDCCDMSEFIKPEIRHKCSFKTSWSKVKRLRIEDIGQVVSTATETPKIKFHDVKVVPLSCEKESCVFQQLDVLASNGSFNSEAFVKLLDNFTNNYPEWSKAKARVFTKCLSKPLDGYEYDCLINRVLACTFDVLSENCPHNKEQADPCKHAHSIKNDTICQISSSKLSKNRRRFCDFPPLVPHTALASCAAPSVHRVEIVPYVPHKKVHFSGPSFCKDTTPSTHCLLTELGVLNRYQFLDYFKMKHLIAQFTTAPQWSAFNAWYVGSLMGAPMYSEHCASQRKLLNVVDSVLVTCPMQRRVNSEQCNKLFSEITTEPLNPESIFHPTNLGSPYKNQIKSDIKDRENGHGKGGQKREIYPKKDGLIFDHPLFRERNVPPTKIIPIKPTTTYVPLVLTPVYMRSTTNAPTPKSFYNPMLRSDSKYRDGKDPFFLHNKIASAHNNDNDQHIKDIVLP</sequence>
<comment type="similarity">
    <text evidence="2">Belongs to the PBP/GOBP family.</text>
</comment>
<accession>A0ABQ7Q0T3</accession>
<dbReference type="InterPro" id="IPR052295">
    <property type="entry name" value="Odorant-binding_protein"/>
</dbReference>
<dbReference type="EMBL" id="JAHIBW010000023">
    <property type="protein sequence ID" value="KAG7298832.1"/>
    <property type="molecule type" value="Genomic_DNA"/>
</dbReference>